<name>A0A3M5N511_PSESS</name>
<evidence type="ECO:0000256" key="2">
    <source>
        <dbReference type="ARBA" id="ARBA00023295"/>
    </source>
</evidence>
<evidence type="ECO:0000256" key="3">
    <source>
        <dbReference type="RuleBase" id="RU361153"/>
    </source>
</evidence>
<dbReference type="GO" id="GO:0004553">
    <property type="term" value="F:hydrolase activity, hydrolyzing O-glycosyl compounds"/>
    <property type="evidence" value="ECO:0007669"/>
    <property type="project" value="InterPro"/>
</dbReference>
<evidence type="ECO:0000256" key="1">
    <source>
        <dbReference type="ARBA" id="ARBA00022801"/>
    </source>
</evidence>
<dbReference type="Proteomes" id="UP000268636">
    <property type="component" value="Unassembled WGS sequence"/>
</dbReference>
<gene>
    <name evidence="6" type="ORF">ALP42_100312</name>
</gene>
<dbReference type="EMBL" id="RBTN01000366">
    <property type="protein sequence ID" value="RMT67022.1"/>
    <property type="molecule type" value="Genomic_DNA"/>
</dbReference>
<organism evidence="6 7">
    <name type="scientific">Pseudomonas savastanoi pv. nerii</name>
    <dbReference type="NCBI Taxonomy" id="360921"/>
    <lineage>
        <taxon>Bacteria</taxon>
        <taxon>Pseudomonadati</taxon>
        <taxon>Pseudomonadota</taxon>
        <taxon>Gammaproteobacteria</taxon>
        <taxon>Pseudomonadales</taxon>
        <taxon>Pseudomonadaceae</taxon>
        <taxon>Pseudomonas</taxon>
    </lineage>
</organism>
<reference evidence="6 7" key="1">
    <citation type="submission" date="2018-08" db="EMBL/GenBank/DDBJ databases">
        <title>Recombination of ecologically and evolutionarily significant loci maintains genetic cohesion in the Pseudomonas syringae species complex.</title>
        <authorList>
            <person name="Dillon M."/>
            <person name="Thakur S."/>
            <person name="Almeida R.N.D."/>
            <person name="Weir B.S."/>
            <person name="Guttman D.S."/>
        </authorList>
    </citation>
    <scope>NUCLEOTIDE SEQUENCE [LARGE SCALE GENOMIC DNA]</scope>
    <source>
        <strain evidence="6 7">ICMP 13786</strain>
    </source>
</reference>
<accession>A0A3M5N511</accession>
<evidence type="ECO:0000256" key="4">
    <source>
        <dbReference type="SAM" id="MobiDB-lite"/>
    </source>
</evidence>
<protein>
    <submittedName>
        <fullName evidence="6">Type III effector HopAH2</fullName>
    </submittedName>
</protein>
<comment type="caution">
    <text evidence="6">The sequence shown here is derived from an EMBL/GenBank/DDBJ whole genome shotgun (WGS) entry which is preliminary data.</text>
</comment>
<feature type="domain" description="Glycoside hydrolase family 5" evidence="5">
    <location>
        <begin position="186"/>
        <end position="393"/>
    </location>
</feature>
<sequence length="447" mass="47911">MSFNTLSLPWRLIFLLHRAQPLFAKSPQRHSMNIHTARSYDPLTATSEKPATAYRTTRAVDAGVTEANPEKQAKLDTYTASDSRSAETPEASPVYTRMMLSRNTRSLESEDSSSDTALLASQKALVSQNDTKAVGSEVAAVKDSTALSDAEKKAKEAEKAASSEAAKAAQTVARGGANANPDDIATPAAATKMIQDLKTIGGGTLRFQMTHDQIKNARQMDKLRALLSEGDKQGVKVQFTFRDNANQGGGNVLTGEKLKQASADISNVVKKFGSRTSFVLDTFNQGGKSASQDWADMQTTLIKAARNSGYKGTIVVEDSNWGGGLTAGPQSGLVKFADQLKAANGEGNPALIGSFHVYARESEASSRLGKQIKALREAGYKFQIGEVGNAKFLVGNTFQQKDEATKALQDNMTALKAAGADILPGKDQFQDGKLRRRAGFSKSDQFL</sequence>
<dbReference type="SUPFAM" id="SSF51445">
    <property type="entry name" value="(Trans)glycosidases"/>
    <property type="match status" value="1"/>
</dbReference>
<evidence type="ECO:0000313" key="6">
    <source>
        <dbReference type="EMBL" id="RMT67022.1"/>
    </source>
</evidence>
<dbReference type="InterPro" id="IPR017853">
    <property type="entry name" value="GH"/>
</dbReference>
<keyword evidence="1 3" id="KW-0378">Hydrolase</keyword>
<dbReference type="Pfam" id="PF00150">
    <property type="entry name" value="Cellulase"/>
    <property type="match status" value="1"/>
</dbReference>
<feature type="region of interest" description="Disordered" evidence="4">
    <location>
        <begin position="126"/>
        <end position="166"/>
    </location>
</feature>
<proteinExistence type="inferred from homology"/>
<comment type="similarity">
    <text evidence="3">Belongs to the glycosyl hydrolase 5 (cellulase A) family.</text>
</comment>
<dbReference type="GO" id="GO:0000272">
    <property type="term" value="P:polysaccharide catabolic process"/>
    <property type="evidence" value="ECO:0007669"/>
    <property type="project" value="InterPro"/>
</dbReference>
<feature type="region of interest" description="Disordered" evidence="4">
    <location>
        <begin position="74"/>
        <end position="97"/>
    </location>
</feature>
<dbReference type="InterPro" id="IPR001547">
    <property type="entry name" value="Glyco_hydro_5"/>
</dbReference>
<keyword evidence="2 3" id="KW-0326">Glycosidase</keyword>
<dbReference type="Gene3D" id="3.20.20.80">
    <property type="entry name" value="Glycosidases"/>
    <property type="match status" value="1"/>
</dbReference>
<feature type="compositionally biased region" description="Basic and acidic residues" evidence="4">
    <location>
        <begin position="149"/>
        <end position="161"/>
    </location>
</feature>
<dbReference type="AlphaFoldDB" id="A0A3M5N511"/>
<evidence type="ECO:0000259" key="5">
    <source>
        <dbReference type="Pfam" id="PF00150"/>
    </source>
</evidence>
<evidence type="ECO:0000313" key="7">
    <source>
        <dbReference type="Proteomes" id="UP000268636"/>
    </source>
</evidence>